<dbReference type="STRING" id="458.Lrub_1863"/>
<keyword evidence="5" id="KW-1185">Reference proteome</keyword>
<keyword evidence="1 4" id="KW-0378">Hydrolase</keyword>
<dbReference type="InterPro" id="IPR008928">
    <property type="entry name" value="6-hairpin_glycosidase_sf"/>
</dbReference>
<evidence type="ECO:0000313" key="5">
    <source>
        <dbReference type="Proteomes" id="UP000054608"/>
    </source>
</evidence>
<dbReference type="Proteomes" id="UP000054608">
    <property type="component" value="Unassembled WGS sequence"/>
</dbReference>
<feature type="signal peptide" evidence="3">
    <location>
        <begin position="1"/>
        <end position="21"/>
    </location>
</feature>
<dbReference type="GO" id="GO:0005993">
    <property type="term" value="P:trehalose catabolic process"/>
    <property type="evidence" value="ECO:0007669"/>
    <property type="project" value="TreeGrafter"/>
</dbReference>
<keyword evidence="2 4" id="KW-0326">Glycosidase</keyword>
<feature type="chain" id="PRO_5006916746" evidence="3">
    <location>
        <begin position="22"/>
        <end position="509"/>
    </location>
</feature>
<dbReference type="PATRIC" id="fig|458.5.peg.1943"/>
<dbReference type="RefSeq" id="WP_058531869.1">
    <property type="nucleotide sequence ID" value="NZ_CAAAIN010000002.1"/>
</dbReference>
<dbReference type="PROSITE" id="PS00928">
    <property type="entry name" value="TREHALASE_2"/>
    <property type="match status" value="1"/>
</dbReference>
<dbReference type="InterPro" id="IPR012341">
    <property type="entry name" value="6hp_glycosidase-like_sf"/>
</dbReference>
<dbReference type="AlphaFoldDB" id="A0A0W0XQF7"/>
<dbReference type="Gene3D" id="1.50.10.10">
    <property type="match status" value="1"/>
</dbReference>
<evidence type="ECO:0000313" key="4">
    <source>
        <dbReference type="EMBL" id="KTD46941.1"/>
    </source>
</evidence>
<reference evidence="4 5" key="1">
    <citation type="submission" date="2015-11" db="EMBL/GenBank/DDBJ databases">
        <title>Genomic analysis of 38 Legionella species identifies large and diverse effector repertoires.</title>
        <authorList>
            <person name="Burstein D."/>
            <person name="Amaro F."/>
            <person name="Zusman T."/>
            <person name="Lifshitz Z."/>
            <person name="Cohen O."/>
            <person name="Gilbert J.A."/>
            <person name="Pupko T."/>
            <person name="Shuman H.A."/>
            <person name="Segal G."/>
        </authorList>
    </citation>
    <scope>NUCLEOTIDE SEQUENCE [LARGE SCALE GENOMIC DNA]</scope>
    <source>
        <strain evidence="4 5">WA-270A-C2</strain>
    </source>
</reference>
<proteinExistence type="predicted"/>
<dbReference type="PANTHER" id="PTHR23403:SF6">
    <property type="entry name" value="CYTOSOLIC NEUTRAL TREHALASE-RELATED"/>
    <property type="match status" value="1"/>
</dbReference>
<name>A0A0W0XQF7_9GAMM</name>
<dbReference type="PROSITE" id="PS00927">
    <property type="entry name" value="TREHALASE_1"/>
    <property type="match status" value="1"/>
</dbReference>
<organism evidence="4 5">
    <name type="scientific">Legionella rubrilucens</name>
    <dbReference type="NCBI Taxonomy" id="458"/>
    <lineage>
        <taxon>Bacteria</taxon>
        <taxon>Pseudomonadati</taxon>
        <taxon>Pseudomonadota</taxon>
        <taxon>Gammaproteobacteria</taxon>
        <taxon>Legionellales</taxon>
        <taxon>Legionellaceae</taxon>
        <taxon>Legionella</taxon>
    </lineage>
</organism>
<protein>
    <submittedName>
        <fullName evidence="4">Alpha,alpha-trehalase</fullName>
        <ecNumber evidence="4">3.2.1.28</ecNumber>
    </submittedName>
</protein>
<dbReference type="EMBL" id="LNYT01000020">
    <property type="protein sequence ID" value="KTD46941.1"/>
    <property type="molecule type" value="Genomic_DNA"/>
</dbReference>
<evidence type="ECO:0000256" key="2">
    <source>
        <dbReference type="ARBA" id="ARBA00023295"/>
    </source>
</evidence>
<keyword evidence="3" id="KW-0732">Signal</keyword>
<dbReference type="EC" id="3.2.1.28" evidence="4"/>
<sequence length="509" mass="58922">MQKWMSYWIILLLISGFSSRAAAVKDRMTEQVKAYVESTWDVLVRDTNQLDWSHADDKLNSTQTILYISRRENLQHIKNRVAGTSKSAKKPVIIRTLPEDVSHIQEHGLLYLPHPYVVPGGRFNEMYGWDSYFIQLGLLESGRLQLARCMVDNLIYEINHYGTILNANRTYYLQRSQPPLLTGMILAYYRRTHDKQWLETTLPAINTFYQFWVSPPHLNAETGLSRYYAQGEGPAPEESETYYQNVLRYFKTHNIRDYDKSLYYDANRGTLTPAFYLADRTVRESGLDISNKYGPFGAAIVDYIPVDLNVFLYQMEKETGEIYTLLNRSKSASVWQKRASQRAARINQYLWDNQRGFYFDYNHKTKQLRPYLFATTLYPLWAGLATKEQAKAVVRNLPLLMGKGGLLASPYKQGVQWDAPFGWAPMHYFAVEGLKRYGYRSEALDLAQRFVNTVNKGFAKTQAVFEKYDVLDESIHTSGKIHYSYTSNEVGFGWTNGVYLLFLNELDAA</sequence>
<dbReference type="PANTHER" id="PTHR23403">
    <property type="entry name" value="TREHALASE"/>
    <property type="match status" value="1"/>
</dbReference>
<dbReference type="PRINTS" id="PR00744">
    <property type="entry name" value="GLHYDRLASE37"/>
</dbReference>
<dbReference type="InterPro" id="IPR001661">
    <property type="entry name" value="Glyco_hydro_37"/>
</dbReference>
<dbReference type="SUPFAM" id="SSF48208">
    <property type="entry name" value="Six-hairpin glycosidases"/>
    <property type="match status" value="1"/>
</dbReference>
<dbReference type="Pfam" id="PF01204">
    <property type="entry name" value="Trehalase"/>
    <property type="match status" value="1"/>
</dbReference>
<dbReference type="GO" id="GO:0004555">
    <property type="term" value="F:alpha,alpha-trehalase activity"/>
    <property type="evidence" value="ECO:0007669"/>
    <property type="project" value="UniProtKB-EC"/>
</dbReference>
<evidence type="ECO:0000256" key="3">
    <source>
        <dbReference type="SAM" id="SignalP"/>
    </source>
</evidence>
<accession>A0A0W0XQF7</accession>
<dbReference type="InterPro" id="IPR018232">
    <property type="entry name" value="Glyco_hydro_37_CS"/>
</dbReference>
<evidence type="ECO:0000256" key="1">
    <source>
        <dbReference type="ARBA" id="ARBA00022801"/>
    </source>
</evidence>
<gene>
    <name evidence="4" type="primary">treF</name>
    <name evidence="4" type="ORF">Lrub_1863</name>
</gene>
<comment type="caution">
    <text evidence="4">The sequence shown here is derived from an EMBL/GenBank/DDBJ whole genome shotgun (WGS) entry which is preliminary data.</text>
</comment>